<sequence>MLISQPISPTMETNKQRLCGDAFSSDDESPPASYRRRRFFKSGLSTYEEVYSRNATGRRLGRCSLHVKLNTGQPTITLLLSSNCGLRDDDPEETPLLPSPSSSLLRQRSVSESEMDDPSSDNLKLRSNSFDYMLPRASSCPDVMRPKAIVTDKFSFFRHRSSFPRGENAPSIPPPSSTSDTPTTMLLNSDSSSTSTLELAGVRPSFPVDDDTSAPTPADAIASIPAISTDSPSTLLLRESNLAALPRDSSISAATSYQSVAIRNSDNVVRFVSGYKNAKLATTAFHPRGTSRRSLDVRPSLDSVRKSALHKKYAHAPPEAGLTKKLRDARNRIPLEFRDELRHLLDKPPHVPKPKTTAKSVHFSVADLIHMRIFEWEADDSDDTDHVNVVASPPDPSTLSS</sequence>
<feature type="compositionally biased region" description="Low complexity" evidence="1">
    <location>
        <begin position="177"/>
        <end position="194"/>
    </location>
</feature>
<protein>
    <submittedName>
        <fullName evidence="2">Uncharacterized protein</fullName>
    </submittedName>
</protein>
<dbReference type="AlphaFoldDB" id="A0A425DAN7"/>
<proteinExistence type="predicted"/>
<keyword evidence="3" id="KW-1185">Reference proteome</keyword>
<dbReference type="Proteomes" id="UP000284702">
    <property type="component" value="Unassembled WGS sequence"/>
</dbReference>
<feature type="region of interest" description="Disordered" evidence="1">
    <location>
        <begin position="87"/>
        <end position="124"/>
    </location>
</feature>
<reference evidence="2" key="1">
    <citation type="submission" date="2018-07" db="EMBL/GenBank/DDBJ databases">
        <title>Annotation of Aphanomyces astaci genome assembly.</title>
        <authorList>
            <person name="Studholme D.J."/>
        </authorList>
    </citation>
    <scope>NUCLEOTIDE SEQUENCE [LARGE SCALE GENOMIC DNA]</scope>
    <source>
        <strain evidence="2">Pc</strain>
    </source>
</reference>
<feature type="compositionally biased region" description="Low complexity" evidence="1">
    <location>
        <begin position="94"/>
        <end position="112"/>
    </location>
</feature>
<name>A0A425DAN7_APHAT</name>
<evidence type="ECO:0000313" key="2">
    <source>
        <dbReference type="EMBL" id="RQM26325.1"/>
    </source>
</evidence>
<gene>
    <name evidence="2" type="ORF">B5M09_007450</name>
</gene>
<accession>A0A425DAN7</accession>
<feature type="region of interest" description="Disordered" evidence="1">
    <location>
        <begin position="162"/>
        <end position="194"/>
    </location>
</feature>
<organism evidence="2 3">
    <name type="scientific">Aphanomyces astaci</name>
    <name type="common">Crayfish plague agent</name>
    <dbReference type="NCBI Taxonomy" id="112090"/>
    <lineage>
        <taxon>Eukaryota</taxon>
        <taxon>Sar</taxon>
        <taxon>Stramenopiles</taxon>
        <taxon>Oomycota</taxon>
        <taxon>Saprolegniomycetes</taxon>
        <taxon>Saprolegniales</taxon>
        <taxon>Verrucalvaceae</taxon>
        <taxon>Aphanomyces</taxon>
    </lineage>
</organism>
<comment type="caution">
    <text evidence="2">The sequence shown here is derived from an EMBL/GenBank/DDBJ whole genome shotgun (WGS) entry which is preliminary data.</text>
</comment>
<evidence type="ECO:0000256" key="1">
    <source>
        <dbReference type="SAM" id="MobiDB-lite"/>
    </source>
</evidence>
<dbReference type="EMBL" id="MZMZ02002333">
    <property type="protein sequence ID" value="RQM26325.1"/>
    <property type="molecule type" value="Genomic_DNA"/>
</dbReference>
<evidence type="ECO:0000313" key="3">
    <source>
        <dbReference type="Proteomes" id="UP000284702"/>
    </source>
</evidence>